<keyword evidence="7" id="KW-1185">Reference proteome</keyword>
<accession>A0AAJ5C640</accession>
<comment type="caution">
    <text evidence="6">The sequence shown here is derived from an EMBL/GenBank/DDBJ whole genome shotgun (WGS) entry which is preliminary data.</text>
</comment>
<comment type="subcellular location">
    <subcellularLocation>
        <location evidence="1">Membrane</location>
    </subcellularLocation>
</comment>
<dbReference type="SUPFAM" id="SSF161084">
    <property type="entry name" value="MAPEG domain-like"/>
    <property type="match status" value="1"/>
</dbReference>
<gene>
    <name evidence="6" type="ORF">MEPE_04119</name>
</gene>
<evidence type="ECO:0000256" key="3">
    <source>
        <dbReference type="ARBA" id="ARBA00022989"/>
    </source>
</evidence>
<sequence length="179" mass="20141">MSFSLYDISGVKEVVSSMTGGKDIFTNLTWAGVPLSLALAALPHWYTIYLAESNKVQGGWSNVNPRFWVQSLIAKSNTQKLSSLELTILRGQSCQANAFENVPLFIATLVFANFARLDQEVINRFVVGYLASRTMYTLFYLKCSKYASSFARTVMFQIGIVWIISIWLKASFKLLPELK</sequence>
<dbReference type="InterPro" id="IPR023352">
    <property type="entry name" value="MAPEG-like_dom_sf"/>
</dbReference>
<dbReference type="AlphaFoldDB" id="A0AAJ5C640"/>
<evidence type="ECO:0008006" key="8">
    <source>
        <dbReference type="Google" id="ProtNLM"/>
    </source>
</evidence>
<dbReference type="Gene3D" id="1.20.120.550">
    <property type="entry name" value="Membrane associated eicosanoid/glutathione metabolism-like domain"/>
    <property type="match status" value="1"/>
</dbReference>
<dbReference type="Proteomes" id="UP001294444">
    <property type="component" value="Unassembled WGS sequence"/>
</dbReference>
<dbReference type="InterPro" id="IPR001129">
    <property type="entry name" value="Membr-assoc_MAPEG"/>
</dbReference>
<organism evidence="6 7">
    <name type="scientific">Melanopsichium pennsylvanicum</name>
    <dbReference type="NCBI Taxonomy" id="63383"/>
    <lineage>
        <taxon>Eukaryota</taxon>
        <taxon>Fungi</taxon>
        <taxon>Dikarya</taxon>
        <taxon>Basidiomycota</taxon>
        <taxon>Ustilaginomycotina</taxon>
        <taxon>Ustilaginomycetes</taxon>
        <taxon>Ustilaginales</taxon>
        <taxon>Ustilaginaceae</taxon>
        <taxon>Melanopsichium</taxon>
    </lineage>
</organism>
<keyword evidence="3 5" id="KW-1133">Transmembrane helix</keyword>
<evidence type="ECO:0000313" key="6">
    <source>
        <dbReference type="EMBL" id="SNX85410.1"/>
    </source>
</evidence>
<reference evidence="6" key="1">
    <citation type="submission" date="2023-10" db="EMBL/GenBank/DDBJ databases">
        <authorList>
            <person name="Guldener U."/>
        </authorList>
    </citation>
    <scope>NUCLEOTIDE SEQUENCE</scope>
    <source>
        <strain evidence="6">Mp4</strain>
    </source>
</reference>
<dbReference type="Pfam" id="PF01124">
    <property type="entry name" value="MAPEG"/>
    <property type="match status" value="1"/>
</dbReference>
<feature type="transmembrane region" description="Helical" evidence="5">
    <location>
        <begin position="153"/>
        <end position="172"/>
    </location>
</feature>
<proteinExistence type="predicted"/>
<evidence type="ECO:0000256" key="5">
    <source>
        <dbReference type="SAM" id="Phobius"/>
    </source>
</evidence>
<dbReference type="EMBL" id="OAPG01000010">
    <property type="protein sequence ID" value="SNX85410.1"/>
    <property type="molecule type" value="Genomic_DNA"/>
</dbReference>
<protein>
    <recommendedName>
        <fullName evidence="8">MAPEG family protein</fullName>
    </recommendedName>
</protein>
<keyword evidence="2 5" id="KW-0812">Transmembrane</keyword>
<keyword evidence="4 5" id="KW-0472">Membrane</keyword>
<evidence type="ECO:0000313" key="7">
    <source>
        <dbReference type="Proteomes" id="UP001294444"/>
    </source>
</evidence>
<evidence type="ECO:0000256" key="2">
    <source>
        <dbReference type="ARBA" id="ARBA00022692"/>
    </source>
</evidence>
<evidence type="ECO:0000256" key="1">
    <source>
        <dbReference type="ARBA" id="ARBA00004370"/>
    </source>
</evidence>
<dbReference type="PANTHER" id="PTHR35371">
    <property type="entry name" value="INNER MEMBRANE PROTEIN"/>
    <property type="match status" value="1"/>
</dbReference>
<dbReference type="GO" id="GO:0016020">
    <property type="term" value="C:membrane"/>
    <property type="evidence" value="ECO:0007669"/>
    <property type="project" value="UniProtKB-SubCell"/>
</dbReference>
<evidence type="ECO:0000256" key="4">
    <source>
        <dbReference type="ARBA" id="ARBA00023136"/>
    </source>
</evidence>
<dbReference type="PANTHER" id="PTHR35371:SF1">
    <property type="entry name" value="BLR7753 PROTEIN"/>
    <property type="match status" value="1"/>
</dbReference>
<name>A0AAJ5C640_9BASI</name>